<keyword evidence="3" id="KW-1185">Reference proteome</keyword>
<feature type="chain" id="PRO_5028294846" evidence="2">
    <location>
        <begin position="22"/>
        <end position="108"/>
    </location>
</feature>
<organism evidence="3 4">
    <name type="scientific">Actinia tenebrosa</name>
    <name type="common">Australian red waratah sea anemone</name>
    <dbReference type="NCBI Taxonomy" id="6105"/>
    <lineage>
        <taxon>Eukaryota</taxon>
        <taxon>Metazoa</taxon>
        <taxon>Cnidaria</taxon>
        <taxon>Anthozoa</taxon>
        <taxon>Hexacorallia</taxon>
        <taxon>Actiniaria</taxon>
        <taxon>Actiniidae</taxon>
        <taxon>Actinia</taxon>
    </lineage>
</organism>
<feature type="region of interest" description="Disordered" evidence="1">
    <location>
        <begin position="23"/>
        <end position="54"/>
    </location>
</feature>
<evidence type="ECO:0000256" key="2">
    <source>
        <dbReference type="SAM" id="SignalP"/>
    </source>
</evidence>
<dbReference type="OrthoDB" id="5992784at2759"/>
<dbReference type="RefSeq" id="XP_031561819.1">
    <property type="nucleotide sequence ID" value="XM_031705959.1"/>
</dbReference>
<accession>A0A6P8HZL6</accession>
<evidence type="ECO:0000313" key="3">
    <source>
        <dbReference type="Proteomes" id="UP000515163"/>
    </source>
</evidence>
<proteinExistence type="predicted"/>
<evidence type="ECO:0000256" key="1">
    <source>
        <dbReference type="SAM" id="MobiDB-lite"/>
    </source>
</evidence>
<dbReference type="GeneID" id="116297682"/>
<keyword evidence="2" id="KW-0732">Signal</keyword>
<feature type="signal peptide" evidence="2">
    <location>
        <begin position="1"/>
        <end position="21"/>
    </location>
</feature>
<gene>
    <name evidence="4" type="primary">LOC116297682</name>
</gene>
<dbReference type="AlphaFoldDB" id="A0A6P8HZL6"/>
<reference evidence="4" key="1">
    <citation type="submission" date="2025-08" db="UniProtKB">
        <authorList>
            <consortium name="RefSeq"/>
        </authorList>
    </citation>
    <scope>IDENTIFICATION</scope>
    <source>
        <tissue evidence="4">Tentacle</tissue>
    </source>
</reference>
<dbReference type="KEGG" id="aten:116297682"/>
<name>A0A6P8HZL6_ACTTE</name>
<dbReference type="InParanoid" id="A0A6P8HZL6"/>
<evidence type="ECO:0000313" key="4">
    <source>
        <dbReference type="RefSeq" id="XP_031561819.1"/>
    </source>
</evidence>
<protein>
    <submittedName>
        <fullName evidence="4">Uncharacterized protein LOC116297682</fullName>
    </submittedName>
</protein>
<sequence>MEVARLMPVVLILLLAYDAAAAPRKDGNETPNKDEMKKEVPSKHGGQKKDHEKKIHSDFVYDKYPTVCNYKKHDRPGYSYICDACKNPDHRSHAFVNDACRKTCSECP</sequence>
<dbReference type="Proteomes" id="UP000515163">
    <property type="component" value="Unplaced"/>
</dbReference>